<dbReference type="Proteomes" id="UP000799754">
    <property type="component" value="Unassembled WGS sequence"/>
</dbReference>
<proteinExistence type="predicted"/>
<gene>
    <name evidence="1" type="ORF">BU25DRAFT_395652</name>
</gene>
<dbReference type="EMBL" id="MU006722">
    <property type="protein sequence ID" value="KAF2626202.1"/>
    <property type="molecule type" value="Genomic_DNA"/>
</dbReference>
<name>A0ACB6RY60_9PLEO</name>
<reference evidence="1" key="1">
    <citation type="journal article" date="2020" name="Stud. Mycol.">
        <title>101 Dothideomycetes genomes: a test case for predicting lifestyles and emergence of pathogens.</title>
        <authorList>
            <person name="Haridas S."/>
            <person name="Albert R."/>
            <person name="Binder M."/>
            <person name="Bloem J."/>
            <person name="Labutti K."/>
            <person name="Salamov A."/>
            <person name="Andreopoulos B."/>
            <person name="Baker S."/>
            <person name="Barry K."/>
            <person name="Bills G."/>
            <person name="Bluhm B."/>
            <person name="Cannon C."/>
            <person name="Castanera R."/>
            <person name="Culley D."/>
            <person name="Daum C."/>
            <person name="Ezra D."/>
            <person name="Gonzalez J."/>
            <person name="Henrissat B."/>
            <person name="Kuo A."/>
            <person name="Liang C."/>
            <person name="Lipzen A."/>
            <person name="Lutzoni F."/>
            <person name="Magnuson J."/>
            <person name="Mondo S."/>
            <person name="Nolan M."/>
            <person name="Ohm R."/>
            <person name="Pangilinan J."/>
            <person name="Park H.-J."/>
            <person name="Ramirez L."/>
            <person name="Alfaro M."/>
            <person name="Sun H."/>
            <person name="Tritt A."/>
            <person name="Yoshinaga Y."/>
            <person name="Zwiers L.-H."/>
            <person name="Turgeon B."/>
            <person name="Goodwin S."/>
            <person name="Spatafora J."/>
            <person name="Crous P."/>
            <person name="Grigoriev I."/>
        </authorList>
    </citation>
    <scope>NUCLEOTIDE SEQUENCE</scope>
    <source>
        <strain evidence="1">CBS 525.71</strain>
    </source>
</reference>
<keyword evidence="2" id="KW-1185">Reference proteome</keyword>
<evidence type="ECO:0000313" key="1">
    <source>
        <dbReference type="EMBL" id="KAF2626202.1"/>
    </source>
</evidence>
<protein>
    <submittedName>
        <fullName evidence="1">NAD(P)-binding protein</fullName>
    </submittedName>
</protein>
<organism evidence="1 2">
    <name type="scientific">Macroventuria anomochaeta</name>
    <dbReference type="NCBI Taxonomy" id="301207"/>
    <lineage>
        <taxon>Eukaryota</taxon>
        <taxon>Fungi</taxon>
        <taxon>Dikarya</taxon>
        <taxon>Ascomycota</taxon>
        <taxon>Pezizomycotina</taxon>
        <taxon>Dothideomycetes</taxon>
        <taxon>Pleosporomycetidae</taxon>
        <taxon>Pleosporales</taxon>
        <taxon>Pleosporineae</taxon>
        <taxon>Didymellaceae</taxon>
        <taxon>Macroventuria</taxon>
    </lineage>
</organism>
<accession>A0ACB6RY60</accession>
<evidence type="ECO:0000313" key="2">
    <source>
        <dbReference type="Proteomes" id="UP000799754"/>
    </source>
</evidence>
<comment type="caution">
    <text evidence="1">The sequence shown here is derived from an EMBL/GenBank/DDBJ whole genome shotgun (WGS) entry which is preliminary data.</text>
</comment>
<sequence>MTPPTTNKDPTQIFLLGAGELGTSFLPHISSLPNIQITVGVRSPDRYAHLRSSHIHLITIDLTSPSPALVEILSRYDVVISATGFTSTPSSLTKLASEVLSAGKQRKQNGQGRLWFFPWQWGVDYDVTLSCHSFMPLFGEQKRVRELLRSEASFSNVKWTVVSTGIFMSFLFEPFWGVVDRSSQVEGGEVTVRCLKDWEHGVTVTDVDDIGRVVGRILAGDVDAENRVLYVAGDSIRYADLTKIVEKVVGREVVREAWSVEHLQEELRKDPEDRIKKYRLVFAGDGVWWEKERTANHVLGVEMMDVGTYAKKLFSVWK</sequence>